<organism evidence="1 2">
    <name type="scientific">Stenotrophomonas phage YB07</name>
    <dbReference type="NCBI Taxonomy" id="2555548"/>
    <lineage>
        <taxon>Viruses</taxon>
        <taxon>Duplodnaviria</taxon>
        <taxon>Heunggongvirae</taxon>
        <taxon>Uroviricota</taxon>
        <taxon>Caudoviricetes</taxon>
        <taxon>Menderavirus</taxon>
        <taxon>Menderavirus IMESM1</taxon>
    </lineage>
</organism>
<proteinExistence type="predicted"/>
<dbReference type="Proteomes" id="UP000294655">
    <property type="component" value="Segment"/>
</dbReference>
<accession>A0A482IFR1</accession>
<sequence>MNESILNGMKESILNCFAPEDWYARLRMQRTLEALEQEEKEEQEGES</sequence>
<dbReference type="EMBL" id="MK580972">
    <property type="protein sequence ID" value="QBP06418.1"/>
    <property type="molecule type" value="Genomic_DNA"/>
</dbReference>
<evidence type="ECO:0000313" key="2">
    <source>
        <dbReference type="Proteomes" id="UP000294655"/>
    </source>
</evidence>
<dbReference type="GeneID" id="55614892"/>
<evidence type="ECO:0000313" key="1">
    <source>
        <dbReference type="EMBL" id="QBP06418.1"/>
    </source>
</evidence>
<dbReference type="KEGG" id="vg:55614892"/>
<protein>
    <submittedName>
        <fullName evidence="1">Uncharacterized protein</fullName>
    </submittedName>
</protein>
<dbReference type="RefSeq" id="YP_009844568.1">
    <property type="nucleotide sequence ID" value="NC_048755.1"/>
</dbReference>
<name>A0A482IFR1_9CAUD</name>
<reference evidence="1 2" key="1">
    <citation type="submission" date="2019-02" db="EMBL/GenBank/DDBJ databases">
        <authorList>
            <person name="He Y."/>
            <person name="Shi H."/>
            <person name="Li J."/>
            <person name="Sun Y."/>
        </authorList>
    </citation>
    <scope>NUCLEOTIDE SEQUENCE [LARGE SCALE GENOMIC DNA]</scope>
</reference>